<feature type="region of interest" description="Disordered" evidence="1">
    <location>
        <begin position="364"/>
        <end position="409"/>
    </location>
</feature>
<reference evidence="3 4" key="1">
    <citation type="submission" date="2024-10" db="EMBL/GenBank/DDBJ databases">
        <title>Draft genome assembly of a novel steroid transforming actinomycete isolated from African clawed frog Xenopus laevis.</title>
        <authorList>
            <person name="Bragin E."/>
            <person name="Kollerov V."/>
            <person name="Donova M.V."/>
        </authorList>
    </citation>
    <scope>NUCLEOTIDE SEQUENCE [LARGE SCALE GENOMIC DNA]</scope>
    <source>
        <strain evidence="3 4">MTOC-St3</strain>
    </source>
</reference>
<gene>
    <name evidence="3" type="ORF">ACGU38_20280</name>
</gene>
<evidence type="ECO:0000313" key="3">
    <source>
        <dbReference type="EMBL" id="MFG6297692.1"/>
    </source>
</evidence>
<evidence type="ECO:0000256" key="2">
    <source>
        <dbReference type="SAM" id="Phobius"/>
    </source>
</evidence>
<keyword evidence="2" id="KW-0472">Membrane</keyword>
<comment type="caution">
    <text evidence="3">The sequence shown here is derived from an EMBL/GenBank/DDBJ whole genome shotgun (WGS) entry which is preliminary data.</text>
</comment>
<dbReference type="Gene3D" id="2.60.40.2880">
    <property type="entry name" value="MmpS1-5, C-terminal soluble domain"/>
    <property type="match status" value="1"/>
</dbReference>
<evidence type="ECO:0000256" key="1">
    <source>
        <dbReference type="SAM" id="MobiDB-lite"/>
    </source>
</evidence>
<feature type="compositionally biased region" description="Polar residues" evidence="1">
    <location>
        <begin position="141"/>
        <end position="159"/>
    </location>
</feature>
<feature type="transmembrane region" description="Helical" evidence="2">
    <location>
        <begin position="27"/>
        <end position="51"/>
    </location>
</feature>
<feature type="region of interest" description="Disordered" evidence="1">
    <location>
        <begin position="141"/>
        <end position="180"/>
    </location>
</feature>
<dbReference type="InterPro" id="IPR038468">
    <property type="entry name" value="MmpS_C"/>
</dbReference>
<keyword evidence="4" id="KW-1185">Reference proteome</keyword>
<feature type="compositionally biased region" description="Low complexity" evidence="1">
    <location>
        <begin position="386"/>
        <end position="398"/>
    </location>
</feature>
<accession>A0ABW7E3J1</accession>
<dbReference type="RefSeq" id="WP_019330925.1">
    <property type="nucleotide sequence ID" value="NZ_JBFBNI010000054.1"/>
</dbReference>
<keyword evidence="2" id="KW-0812">Transmembrane</keyword>
<name>A0ABW7E3J1_STRRO</name>
<proteinExistence type="predicted"/>
<evidence type="ECO:0000313" key="4">
    <source>
        <dbReference type="Proteomes" id="UP001605990"/>
    </source>
</evidence>
<keyword evidence="2" id="KW-1133">Transmembrane helix</keyword>
<organism evidence="3 4">
    <name type="scientific">Streptomyces rochei</name>
    <name type="common">Streptomyces parvullus</name>
    <dbReference type="NCBI Taxonomy" id="1928"/>
    <lineage>
        <taxon>Bacteria</taxon>
        <taxon>Bacillati</taxon>
        <taxon>Actinomycetota</taxon>
        <taxon>Actinomycetes</taxon>
        <taxon>Kitasatosporales</taxon>
        <taxon>Streptomycetaceae</taxon>
        <taxon>Streptomyces</taxon>
        <taxon>Streptomyces rochei group</taxon>
    </lineage>
</organism>
<dbReference type="Proteomes" id="UP001605990">
    <property type="component" value="Unassembled WGS sequence"/>
</dbReference>
<dbReference type="EMBL" id="JBIENY010000278">
    <property type="protein sequence ID" value="MFG6297692.1"/>
    <property type="molecule type" value="Genomic_DNA"/>
</dbReference>
<protein>
    <submittedName>
        <fullName evidence="3">Uncharacterized protein</fullName>
    </submittedName>
</protein>
<sequence length="409" mass="43768">MTQTPQPRREFHSGRGRKTFDRIPGGFYLVGALVILFEVVMLGAVGLALAVGDPSGAEASPDKRSRQVEVTYIATGDHPSVDLTVGEADSHVPYGVAILPYRKTVTLATGADFYLDVRSREDQEGGTLTRTVLVDGKVVQQAHSTPDSSSATCTGSTADAPQRGIPVPTLTPGASPLPEERRLTETVKVRDYPGQGSPVIGTVTDSSLQYAELGGTWDRSEPLDPVFDGFTRKQEGRQRALVKSTQVDEDIMAAAGGTGELRGVAGAVMDERRRYDYPRDQAIRVDVASQPSKVDGYDAWLLVSEIHFHRRGVPSTMDLNAVLVVDTGRVHPSVLWVVLPETNKKLWPDLNTLVASVQVRWPAPVRDGPGRATRPGPVRQSATLSGHAEATGGAAARAVPSSLGMSMST</sequence>